<name>A0AAN9MTK6_CANGL</name>
<keyword evidence="4" id="KW-0732">Signal</keyword>
<protein>
    <recommendedName>
        <fullName evidence="5">Peptidase A1 domain-containing protein</fullName>
    </recommendedName>
</protein>
<dbReference type="InterPro" id="IPR032799">
    <property type="entry name" value="TAXi_C"/>
</dbReference>
<gene>
    <name evidence="6" type="ORF">VNO77_01691</name>
</gene>
<dbReference type="PROSITE" id="PS51767">
    <property type="entry name" value="PEPTIDASE_A1"/>
    <property type="match status" value="1"/>
</dbReference>
<dbReference type="Pfam" id="PF14541">
    <property type="entry name" value="TAXi_C"/>
    <property type="match status" value="1"/>
</dbReference>
<evidence type="ECO:0000256" key="2">
    <source>
        <dbReference type="ARBA" id="ARBA00007447"/>
    </source>
</evidence>
<dbReference type="InterPro" id="IPR032861">
    <property type="entry name" value="TAXi_N"/>
</dbReference>
<feature type="domain" description="Peptidase A1" evidence="5">
    <location>
        <begin position="72"/>
        <end position="427"/>
    </location>
</feature>
<dbReference type="InterPro" id="IPR033121">
    <property type="entry name" value="PEPTIDASE_A1"/>
</dbReference>
<dbReference type="Gene3D" id="2.40.70.10">
    <property type="entry name" value="Acid Proteases"/>
    <property type="match status" value="2"/>
</dbReference>
<dbReference type="InterPro" id="IPR021109">
    <property type="entry name" value="Peptidase_aspartic_dom_sf"/>
</dbReference>
<evidence type="ECO:0000259" key="5">
    <source>
        <dbReference type="PROSITE" id="PS51767"/>
    </source>
</evidence>
<dbReference type="SUPFAM" id="SSF50630">
    <property type="entry name" value="Acid proteases"/>
    <property type="match status" value="1"/>
</dbReference>
<evidence type="ECO:0000313" key="7">
    <source>
        <dbReference type="Proteomes" id="UP001367508"/>
    </source>
</evidence>
<dbReference type="GO" id="GO:0006508">
    <property type="term" value="P:proteolysis"/>
    <property type="evidence" value="ECO:0007669"/>
    <property type="project" value="InterPro"/>
</dbReference>
<dbReference type="PANTHER" id="PTHR47965">
    <property type="entry name" value="ASPARTYL PROTEASE-RELATED"/>
    <property type="match status" value="1"/>
</dbReference>
<dbReference type="FunFam" id="2.40.70.10:FF:000041">
    <property type="entry name" value="Basic 7S globulin"/>
    <property type="match status" value="1"/>
</dbReference>
<evidence type="ECO:0000256" key="3">
    <source>
        <dbReference type="ARBA" id="ARBA00022525"/>
    </source>
</evidence>
<reference evidence="6 7" key="1">
    <citation type="submission" date="2024-01" db="EMBL/GenBank/DDBJ databases">
        <title>The genomes of 5 underutilized Papilionoideae crops provide insights into root nodulation and disease resistanc.</title>
        <authorList>
            <person name="Jiang F."/>
        </authorList>
    </citation>
    <scope>NUCLEOTIDE SEQUENCE [LARGE SCALE GENOMIC DNA]</scope>
    <source>
        <strain evidence="6">LVBAO_FW01</strain>
        <tissue evidence="6">Leaves</tissue>
    </source>
</reference>
<keyword evidence="3" id="KW-0964">Secreted</keyword>
<dbReference type="GO" id="GO:0005576">
    <property type="term" value="C:extracellular region"/>
    <property type="evidence" value="ECO:0007669"/>
    <property type="project" value="UniProtKB-SubCell"/>
</dbReference>
<dbReference type="PANTHER" id="PTHR47965:SF46">
    <property type="entry name" value="BASIC 7S GLOBULIN-LIKE"/>
    <property type="match status" value="1"/>
</dbReference>
<evidence type="ECO:0000256" key="1">
    <source>
        <dbReference type="ARBA" id="ARBA00004239"/>
    </source>
</evidence>
<evidence type="ECO:0000256" key="4">
    <source>
        <dbReference type="ARBA" id="ARBA00022729"/>
    </source>
</evidence>
<comment type="similarity">
    <text evidence="2">Belongs to the peptidase A1 family.</text>
</comment>
<proteinExistence type="inferred from homology"/>
<dbReference type="InterPro" id="IPR001461">
    <property type="entry name" value="Aspartic_peptidase_A1"/>
</dbReference>
<comment type="caution">
    <text evidence="6">The sequence shown here is derived from an EMBL/GenBank/DDBJ whole genome shotgun (WGS) entry which is preliminary data.</text>
</comment>
<accession>A0AAN9MTK6</accession>
<dbReference type="Proteomes" id="UP001367508">
    <property type="component" value="Unassembled WGS sequence"/>
</dbReference>
<dbReference type="EMBL" id="JAYMYQ010000001">
    <property type="protein sequence ID" value="KAK7359726.1"/>
    <property type="molecule type" value="Genomic_DNA"/>
</dbReference>
<dbReference type="GO" id="GO:0004190">
    <property type="term" value="F:aspartic-type endopeptidase activity"/>
    <property type="evidence" value="ECO:0007669"/>
    <property type="project" value="InterPro"/>
</dbReference>
<dbReference type="AlphaFoldDB" id="A0AAN9MTK6"/>
<sequence length="450" mass="48117">MSASGGRGDPQPILTNLLQLPTVFTPMASSNSSLFLPLSFSLLFLLSNLSLANTSPISFALPLIKDDATLQYFTTLSYGTPLVPTNFVLDLGGSFLWLHCASRNIPSSSLATVFLRSIQCLTAKSPEIETQTWFLNPADQDQSCQIPIENSVTGKRVTEGELVQDLVALQSTQGSKGNKVETLFACSPNLLLNGLASGAGGMLGLGRSRTSFSSQVFHSLTPQRKITLCLSSSSGVVLFGNTGYESQPASEILRSLTFTPLVTDQDQTFPSINVNSIKINGKKVSFNTPSLSQKGNGGTQLSTVVPYTTLQSSIYANFESAYLKAASSMNMTRVSPVAPFGLCFRSGGLGSSQVGPNVPVIDLVLQSEMVKWSIYGRNSMVRVSDEVMCLGFLDGGLNPTNPIVIGGYQLEDVLLQFDFDTSMVGFSSSILKKKTSCSDFKSGFMPAQSV</sequence>
<comment type="subcellular location">
    <subcellularLocation>
        <location evidence="1">Secreted</location>
        <location evidence="1">Extracellular space</location>
    </subcellularLocation>
</comment>
<dbReference type="Pfam" id="PF14543">
    <property type="entry name" value="TAXi_N"/>
    <property type="match status" value="1"/>
</dbReference>
<organism evidence="6 7">
    <name type="scientific">Canavalia gladiata</name>
    <name type="common">Sword bean</name>
    <name type="synonym">Dolichos gladiatus</name>
    <dbReference type="NCBI Taxonomy" id="3824"/>
    <lineage>
        <taxon>Eukaryota</taxon>
        <taxon>Viridiplantae</taxon>
        <taxon>Streptophyta</taxon>
        <taxon>Embryophyta</taxon>
        <taxon>Tracheophyta</taxon>
        <taxon>Spermatophyta</taxon>
        <taxon>Magnoliopsida</taxon>
        <taxon>eudicotyledons</taxon>
        <taxon>Gunneridae</taxon>
        <taxon>Pentapetalae</taxon>
        <taxon>rosids</taxon>
        <taxon>fabids</taxon>
        <taxon>Fabales</taxon>
        <taxon>Fabaceae</taxon>
        <taxon>Papilionoideae</taxon>
        <taxon>50 kb inversion clade</taxon>
        <taxon>NPAAA clade</taxon>
        <taxon>indigoferoid/millettioid clade</taxon>
        <taxon>Phaseoleae</taxon>
        <taxon>Canavalia</taxon>
    </lineage>
</organism>
<evidence type="ECO:0000313" key="6">
    <source>
        <dbReference type="EMBL" id="KAK7359726.1"/>
    </source>
</evidence>
<keyword evidence="7" id="KW-1185">Reference proteome</keyword>